<evidence type="ECO:0000313" key="2">
    <source>
        <dbReference type="Proteomes" id="UP000054821"/>
    </source>
</evidence>
<comment type="caution">
    <text evidence="1">The sequence shown here is derived from an EMBL/GenBank/DDBJ whole genome shotgun (WGS) entry which is preliminary data.</text>
</comment>
<proteinExistence type="predicted"/>
<gene>
    <name evidence="1" type="ORF">TGAM01_v209424</name>
</gene>
<dbReference type="AlphaFoldDB" id="A0A2P4ZBP2"/>
<reference evidence="1 2" key="1">
    <citation type="journal article" date="2016" name="Genome Announc.">
        <title>Draft Whole-Genome Sequence of Trichoderma gamsii T6085, a Promising Biocontrol Agent of Fusarium Head Blight on Wheat.</title>
        <authorList>
            <person name="Baroncelli R."/>
            <person name="Zapparata A."/>
            <person name="Piaggeschi G."/>
            <person name="Sarrocco S."/>
            <person name="Vannacci G."/>
        </authorList>
    </citation>
    <scope>NUCLEOTIDE SEQUENCE [LARGE SCALE GENOMIC DNA]</scope>
    <source>
        <strain evidence="1 2">T6085</strain>
    </source>
</reference>
<dbReference type="Proteomes" id="UP000054821">
    <property type="component" value="Unassembled WGS sequence"/>
</dbReference>
<dbReference type="GeneID" id="36347847"/>
<organism evidence="1 2">
    <name type="scientific">Trichoderma gamsii</name>
    <dbReference type="NCBI Taxonomy" id="398673"/>
    <lineage>
        <taxon>Eukaryota</taxon>
        <taxon>Fungi</taxon>
        <taxon>Dikarya</taxon>
        <taxon>Ascomycota</taxon>
        <taxon>Pezizomycotina</taxon>
        <taxon>Sordariomycetes</taxon>
        <taxon>Hypocreomycetidae</taxon>
        <taxon>Hypocreales</taxon>
        <taxon>Hypocreaceae</taxon>
        <taxon>Trichoderma</taxon>
    </lineage>
</organism>
<dbReference type="EMBL" id="JPDN02000046">
    <property type="protein sequence ID" value="PON21686.1"/>
    <property type="molecule type" value="Genomic_DNA"/>
</dbReference>
<sequence>MTKCLGEIRDKFEPLCLFRSFEQGRASYHGMIKWEPAKHRLHLIEDLISKKKIVIGFDKKRGTEKTENMCHEAVIEFITKHGGPEGANQWKFGQQGRRAMDVHGKLWNAAIHSWGHPFLVQ</sequence>
<name>A0A2P4ZBP2_9HYPO</name>
<protein>
    <submittedName>
        <fullName evidence="1">Uncharacterized protein</fullName>
    </submittedName>
</protein>
<keyword evidence="2" id="KW-1185">Reference proteome</keyword>
<evidence type="ECO:0000313" key="1">
    <source>
        <dbReference type="EMBL" id="PON21686.1"/>
    </source>
</evidence>
<accession>A0A2P4ZBP2</accession>
<dbReference type="RefSeq" id="XP_024404697.1">
    <property type="nucleotide sequence ID" value="XM_024550552.1"/>
</dbReference>